<keyword evidence="3" id="KW-1185">Reference proteome</keyword>
<gene>
    <name evidence="2" type="ORF">PNOK_0614500</name>
</gene>
<evidence type="ECO:0000313" key="3">
    <source>
        <dbReference type="Proteomes" id="UP000217199"/>
    </source>
</evidence>
<protein>
    <submittedName>
        <fullName evidence="2">Uncharacterized protein</fullName>
    </submittedName>
</protein>
<evidence type="ECO:0000256" key="1">
    <source>
        <dbReference type="SAM" id="MobiDB-lite"/>
    </source>
</evidence>
<feature type="region of interest" description="Disordered" evidence="1">
    <location>
        <begin position="156"/>
        <end position="196"/>
    </location>
</feature>
<dbReference type="InParanoid" id="A0A286UDR6"/>
<evidence type="ECO:0000313" key="2">
    <source>
        <dbReference type="EMBL" id="PAV17659.1"/>
    </source>
</evidence>
<organism evidence="2 3">
    <name type="scientific">Pyrrhoderma noxium</name>
    <dbReference type="NCBI Taxonomy" id="2282107"/>
    <lineage>
        <taxon>Eukaryota</taxon>
        <taxon>Fungi</taxon>
        <taxon>Dikarya</taxon>
        <taxon>Basidiomycota</taxon>
        <taxon>Agaricomycotina</taxon>
        <taxon>Agaricomycetes</taxon>
        <taxon>Hymenochaetales</taxon>
        <taxon>Hymenochaetaceae</taxon>
        <taxon>Pyrrhoderma</taxon>
    </lineage>
</organism>
<comment type="caution">
    <text evidence="2">The sequence shown here is derived from an EMBL/GenBank/DDBJ whole genome shotgun (WGS) entry which is preliminary data.</text>
</comment>
<proteinExistence type="predicted"/>
<dbReference type="EMBL" id="NBII01000006">
    <property type="protein sequence ID" value="PAV17659.1"/>
    <property type="molecule type" value="Genomic_DNA"/>
</dbReference>
<accession>A0A286UDR6</accession>
<reference evidence="2 3" key="1">
    <citation type="journal article" date="2017" name="Mol. Ecol.">
        <title>Comparative and population genomic landscape of Phellinus noxius: A hypervariable fungus causing root rot in trees.</title>
        <authorList>
            <person name="Chung C.L."/>
            <person name="Lee T.J."/>
            <person name="Akiba M."/>
            <person name="Lee H.H."/>
            <person name="Kuo T.H."/>
            <person name="Liu D."/>
            <person name="Ke H.M."/>
            <person name="Yokoi T."/>
            <person name="Roa M.B."/>
            <person name="Lu M.J."/>
            <person name="Chang Y.Y."/>
            <person name="Ann P.J."/>
            <person name="Tsai J.N."/>
            <person name="Chen C.Y."/>
            <person name="Tzean S.S."/>
            <person name="Ota Y."/>
            <person name="Hattori T."/>
            <person name="Sahashi N."/>
            <person name="Liou R.F."/>
            <person name="Kikuchi T."/>
            <person name="Tsai I.J."/>
        </authorList>
    </citation>
    <scope>NUCLEOTIDE SEQUENCE [LARGE SCALE GENOMIC DNA]</scope>
    <source>
        <strain evidence="2 3">FFPRI411160</strain>
    </source>
</reference>
<dbReference type="Proteomes" id="UP000217199">
    <property type="component" value="Unassembled WGS sequence"/>
</dbReference>
<sequence>MPKRRPVPVYNWDNVDASRSEVNAYLFYIKTANNLIKGYDPRADTINKPHWVKDQNILGEKQKTGFYYGIKDVQTRVKCTNCRYHIRKDFGVIANTKTHLWIKLSLLLLEEYTLFFRKHCENRHKGNQICQGIDRYTFKELKLWEVKCDKLRRESDIQEENPGESYPAPRSYYEGVTNSVPPEEGQGEASGKVRTKKKTGLRALFKVWNGGSST</sequence>
<dbReference type="AlphaFoldDB" id="A0A286UDR6"/>
<name>A0A286UDR6_9AGAM</name>